<gene>
    <name evidence="1" type="ORF">BHY_0691</name>
</gene>
<evidence type="ECO:0000313" key="2">
    <source>
        <dbReference type="Proteomes" id="UP000019269"/>
    </source>
</evidence>
<sequence>MQNYSLSLNLILIPINNNFDNKIKINSKIKTLLFYPNIKKNENK</sequence>
<dbReference type="Proteomes" id="UP000019269">
    <property type="component" value="Chromosome"/>
</dbReference>
<organism evidence="1 2">
    <name type="scientific">Borrelia nietonii YOR</name>
    <dbReference type="NCBI Taxonomy" id="1293576"/>
    <lineage>
        <taxon>Bacteria</taxon>
        <taxon>Pseudomonadati</taxon>
        <taxon>Spirochaetota</taxon>
        <taxon>Spirochaetia</taxon>
        <taxon>Spirochaetales</taxon>
        <taxon>Borreliaceae</taxon>
        <taxon>Borrelia</taxon>
        <taxon>Borrelia nietonii</taxon>
    </lineage>
</organism>
<name>A0ABM5PHU9_9SPIR</name>
<protein>
    <submittedName>
        <fullName evidence="1">Uncharacterized protein</fullName>
    </submittedName>
</protein>
<keyword evidence="2" id="KW-1185">Reference proteome</keyword>
<proteinExistence type="predicted"/>
<dbReference type="EMBL" id="CP004146">
    <property type="protein sequence ID" value="AHH03642.1"/>
    <property type="molecule type" value="Genomic_DNA"/>
</dbReference>
<reference evidence="1" key="1">
    <citation type="submission" date="2013-02" db="EMBL/GenBank/DDBJ databases">
        <title>Comparative genomics of Borrelia species.</title>
        <authorList>
            <person name="Schwan T.G."/>
            <person name="Raffel S.J."/>
            <person name="Porcella S.F."/>
        </authorList>
    </citation>
    <scope>NUCLEOTIDE SEQUENCE [LARGE SCALE GENOMIC DNA]</scope>
    <source>
        <strain evidence="1">YOR</strain>
    </source>
</reference>
<evidence type="ECO:0000313" key="1">
    <source>
        <dbReference type="EMBL" id="AHH03642.1"/>
    </source>
</evidence>
<accession>A0ABM5PHU9</accession>